<dbReference type="InterPro" id="IPR010982">
    <property type="entry name" value="Lambda_DNA-bd_dom_sf"/>
</dbReference>
<dbReference type="AlphaFoldDB" id="A0A9D2DWZ9"/>
<evidence type="ECO:0000256" key="2">
    <source>
        <dbReference type="ARBA" id="ARBA00023125"/>
    </source>
</evidence>
<protein>
    <submittedName>
        <fullName evidence="5">Helix-turn-helix domain-containing protein</fullName>
    </submittedName>
</protein>
<dbReference type="PANTHER" id="PTHR40661">
    <property type="match status" value="1"/>
</dbReference>
<dbReference type="Proteomes" id="UP000824044">
    <property type="component" value="Unassembled WGS sequence"/>
</dbReference>
<name>A0A9D2DWZ9_9FIRM</name>
<dbReference type="Pfam" id="PF13443">
    <property type="entry name" value="HTH_26"/>
    <property type="match status" value="1"/>
</dbReference>
<dbReference type="InterPro" id="IPR001387">
    <property type="entry name" value="Cro/C1-type_HTH"/>
</dbReference>
<gene>
    <name evidence="5" type="ORF">H9812_03775</name>
</gene>
<dbReference type="SMART" id="SM00530">
    <property type="entry name" value="HTH_XRE"/>
    <property type="match status" value="2"/>
</dbReference>
<dbReference type="PROSITE" id="PS50943">
    <property type="entry name" value="HTH_CROC1"/>
    <property type="match status" value="2"/>
</dbReference>
<evidence type="ECO:0000256" key="3">
    <source>
        <dbReference type="ARBA" id="ARBA00023163"/>
    </source>
</evidence>
<dbReference type="EMBL" id="DXBS01000073">
    <property type="protein sequence ID" value="HIZ24579.1"/>
    <property type="molecule type" value="Genomic_DNA"/>
</dbReference>
<keyword evidence="3" id="KW-0804">Transcription</keyword>
<dbReference type="PANTHER" id="PTHR40661:SF3">
    <property type="entry name" value="FELS-1 PROPHAGE TRANSCRIPTIONAL REGULATOR"/>
    <property type="match status" value="1"/>
</dbReference>
<dbReference type="GO" id="GO:0003677">
    <property type="term" value="F:DNA binding"/>
    <property type="evidence" value="ECO:0007669"/>
    <property type="project" value="UniProtKB-KW"/>
</dbReference>
<reference evidence="5" key="2">
    <citation type="submission" date="2021-04" db="EMBL/GenBank/DDBJ databases">
        <authorList>
            <person name="Gilroy R."/>
        </authorList>
    </citation>
    <scope>NUCLEOTIDE SEQUENCE</scope>
    <source>
        <strain evidence="5">CHK33-5263</strain>
    </source>
</reference>
<proteinExistence type="predicted"/>
<comment type="caution">
    <text evidence="5">The sequence shown here is derived from an EMBL/GenBank/DDBJ whole genome shotgun (WGS) entry which is preliminary data.</text>
</comment>
<evidence type="ECO:0000313" key="6">
    <source>
        <dbReference type="Proteomes" id="UP000824044"/>
    </source>
</evidence>
<dbReference type="Pfam" id="PF01381">
    <property type="entry name" value="HTH_3"/>
    <property type="match status" value="1"/>
</dbReference>
<keyword evidence="1" id="KW-0805">Transcription regulation</keyword>
<keyword evidence="2" id="KW-0238">DNA-binding</keyword>
<dbReference type="SUPFAM" id="SSF47413">
    <property type="entry name" value="lambda repressor-like DNA-binding domains"/>
    <property type="match status" value="2"/>
</dbReference>
<evidence type="ECO:0000313" key="5">
    <source>
        <dbReference type="EMBL" id="HIZ24579.1"/>
    </source>
</evidence>
<dbReference type="CDD" id="cd00093">
    <property type="entry name" value="HTH_XRE"/>
    <property type="match status" value="2"/>
</dbReference>
<organism evidence="5 6">
    <name type="scientific">Candidatus Gallimonas intestinigallinarum</name>
    <dbReference type="NCBI Taxonomy" id="2838604"/>
    <lineage>
        <taxon>Bacteria</taxon>
        <taxon>Bacillati</taxon>
        <taxon>Bacillota</taxon>
        <taxon>Clostridia</taxon>
        <taxon>Candidatus Gallimonas</taxon>
    </lineage>
</organism>
<evidence type="ECO:0000259" key="4">
    <source>
        <dbReference type="PROSITE" id="PS50943"/>
    </source>
</evidence>
<sequence>METYFRDALLELLNDNQLSMEQFAQKSKINLSEAYRYLRGECVPKFSNVVKIADAFGLSVDYLLGRAPYPEHANFRPTPAFSRRFRELLAQNNLSRYQLCKDTGIAINRLDDWYHGRCMPSLEKALTLAEHFHCSLDELLGREH</sequence>
<feature type="domain" description="HTH cro/C1-type" evidence="4">
    <location>
        <begin position="9"/>
        <end position="63"/>
    </location>
</feature>
<dbReference type="Gene3D" id="1.10.260.40">
    <property type="entry name" value="lambda repressor-like DNA-binding domains"/>
    <property type="match status" value="2"/>
</dbReference>
<feature type="domain" description="HTH cro/C1-type" evidence="4">
    <location>
        <begin position="85"/>
        <end position="139"/>
    </location>
</feature>
<evidence type="ECO:0000256" key="1">
    <source>
        <dbReference type="ARBA" id="ARBA00023015"/>
    </source>
</evidence>
<reference evidence="5" key="1">
    <citation type="journal article" date="2021" name="PeerJ">
        <title>Extensive microbial diversity within the chicken gut microbiome revealed by metagenomics and culture.</title>
        <authorList>
            <person name="Gilroy R."/>
            <person name="Ravi A."/>
            <person name="Getino M."/>
            <person name="Pursley I."/>
            <person name="Horton D.L."/>
            <person name="Alikhan N.F."/>
            <person name="Baker D."/>
            <person name="Gharbi K."/>
            <person name="Hall N."/>
            <person name="Watson M."/>
            <person name="Adriaenssens E.M."/>
            <person name="Foster-Nyarko E."/>
            <person name="Jarju S."/>
            <person name="Secka A."/>
            <person name="Antonio M."/>
            <person name="Oren A."/>
            <person name="Chaudhuri R.R."/>
            <person name="La Ragione R."/>
            <person name="Hildebrand F."/>
            <person name="Pallen M.J."/>
        </authorList>
    </citation>
    <scope>NUCLEOTIDE SEQUENCE</scope>
    <source>
        <strain evidence="5">CHK33-5263</strain>
    </source>
</reference>
<accession>A0A9D2DWZ9</accession>